<accession>C4J4J1</accession>
<keyword evidence="1" id="KW-0732">Signal</keyword>
<reference evidence="2" key="1">
    <citation type="journal article" date="2009" name="PLoS Genet.">
        <title>Sequencing, mapping, and analysis of 27,455 maize full-length cDNAs.</title>
        <authorList>
            <person name="Soderlund C."/>
            <person name="Descour A."/>
            <person name="Kudrna D."/>
            <person name="Bomhoff M."/>
            <person name="Boyd L."/>
            <person name="Currie J."/>
            <person name="Angelova A."/>
            <person name="Collura K."/>
            <person name="Wissotski M."/>
            <person name="Ashley E."/>
            <person name="Morrow D."/>
            <person name="Fernandes J."/>
            <person name="Walbot V."/>
            <person name="Yu Y."/>
        </authorList>
    </citation>
    <scope>NUCLEOTIDE SEQUENCE</scope>
    <source>
        <strain evidence="2">B73</strain>
    </source>
</reference>
<dbReference type="AlphaFoldDB" id="C4J4J1"/>
<reference evidence="2" key="2">
    <citation type="submission" date="2012-06" db="EMBL/GenBank/DDBJ databases">
        <authorList>
            <person name="Yu Y."/>
            <person name="Currie J."/>
            <person name="Lomeli R."/>
            <person name="Angelova A."/>
            <person name="Collura K."/>
            <person name="Wissotski M."/>
            <person name="Campos D."/>
            <person name="Kudrna D."/>
            <person name="Golser W."/>
            <person name="Ashely E."/>
            <person name="Descour A."/>
            <person name="Fernandes J."/>
            <person name="Soderlund C."/>
            <person name="Walbot V."/>
        </authorList>
    </citation>
    <scope>NUCLEOTIDE SEQUENCE</scope>
    <source>
        <strain evidence="2">B73</strain>
    </source>
</reference>
<name>C4J4J1_MAIZE</name>
<proteinExistence type="evidence at transcript level"/>
<evidence type="ECO:0000256" key="1">
    <source>
        <dbReference type="SAM" id="SignalP"/>
    </source>
</evidence>
<feature type="signal peptide" evidence="1">
    <location>
        <begin position="1"/>
        <end position="25"/>
    </location>
</feature>
<protein>
    <submittedName>
        <fullName evidence="2">Uncharacterized protein</fullName>
    </submittedName>
</protein>
<feature type="chain" id="PRO_5002937721" evidence="1">
    <location>
        <begin position="26"/>
        <end position="59"/>
    </location>
</feature>
<evidence type="ECO:0000313" key="2">
    <source>
        <dbReference type="EMBL" id="ACR36091.1"/>
    </source>
</evidence>
<dbReference type="EMBL" id="BT085738">
    <property type="protein sequence ID" value="ACR36091.1"/>
    <property type="molecule type" value="mRNA"/>
</dbReference>
<sequence length="59" mass="5981">MSPLLGLHLKHLAFLSLFCLSAALCSSPLISFPLYPAAAVGGGGEEGVEPLPIACLLAC</sequence>
<organism evidence="2">
    <name type="scientific">Zea mays</name>
    <name type="common">Maize</name>
    <dbReference type="NCBI Taxonomy" id="4577"/>
    <lineage>
        <taxon>Eukaryota</taxon>
        <taxon>Viridiplantae</taxon>
        <taxon>Streptophyta</taxon>
        <taxon>Embryophyta</taxon>
        <taxon>Tracheophyta</taxon>
        <taxon>Spermatophyta</taxon>
        <taxon>Magnoliopsida</taxon>
        <taxon>Liliopsida</taxon>
        <taxon>Poales</taxon>
        <taxon>Poaceae</taxon>
        <taxon>PACMAD clade</taxon>
        <taxon>Panicoideae</taxon>
        <taxon>Andropogonodae</taxon>
        <taxon>Andropogoneae</taxon>
        <taxon>Tripsacinae</taxon>
        <taxon>Zea</taxon>
    </lineage>
</organism>